<evidence type="ECO:0000256" key="2">
    <source>
        <dbReference type="ARBA" id="ARBA00022723"/>
    </source>
</evidence>
<reference evidence="8 9" key="1">
    <citation type="submission" date="2020-04" db="EMBL/GenBank/DDBJ databases">
        <title>Plant Genome Project.</title>
        <authorList>
            <person name="Zhang R.-G."/>
        </authorList>
    </citation>
    <scope>NUCLEOTIDE SEQUENCE [LARGE SCALE GENOMIC DNA]</scope>
    <source>
        <strain evidence="8">YNK0</strain>
        <tissue evidence="8">Leaf</tissue>
    </source>
</reference>
<evidence type="ECO:0000256" key="7">
    <source>
        <dbReference type="SAM" id="Phobius"/>
    </source>
</evidence>
<dbReference type="PANTHER" id="PTHR47950:SF4">
    <property type="entry name" value="GERANIOL 8-HYDROXYLASE-LIKE"/>
    <property type="match status" value="1"/>
</dbReference>
<evidence type="ECO:0008006" key="10">
    <source>
        <dbReference type="Google" id="ProtNLM"/>
    </source>
</evidence>
<proteinExistence type="inferred from homology"/>
<dbReference type="GO" id="GO:0005506">
    <property type="term" value="F:iron ion binding"/>
    <property type="evidence" value="ECO:0007669"/>
    <property type="project" value="InterPro"/>
</dbReference>
<evidence type="ECO:0000256" key="4">
    <source>
        <dbReference type="ARBA" id="ARBA00023004"/>
    </source>
</evidence>
<dbReference type="PRINTS" id="PR00463">
    <property type="entry name" value="EP450I"/>
</dbReference>
<evidence type="ECO:0000256" key="6">
    <source>
        <dbReference type="RuleBase" id="RU000461"/>
    </source>
</evidence>
<evidence type="ECO:0000313" key="9">
    <source>
        <dbReference type="Proteomes" id="UP000655225"/>
    </source>
</evidence>
<dbReference type="PANTHER" id="PTHR47950">
    <property type="entry name" value="CYTOCHROME P450, FAMILY 76, SUBFAMILY C, POLYPEPTIDE 5-RELATED"/>
    <property type="match status" value="1"/>
</dbReference>
<accession>A0A834YFK0</accession>
<dbReference type="InterPro" id="IPR017972">
    <property type="entry name" value="Cyt_P450_CS"/>
</dbReference>
<dbReference type="InterPro" id="IPR001128">
    <property type="entry name" value="Cyt_P450"/>
</dbReference>
<comment type="cofactor">
    <cofactor evidence="5">
        <name>heme</name>
        <dbReference type="ChEBI" id="CHEBI:30413"/>
    </cofactor>
</comment>
<dbReference type="FunFam" id="1.10.630.10:FF:000007">
    <property type="entry name" value="Cytochrome P450 76C4"/>
    <property type="match status" value="1"/>
</dbReference>
<keyword evidence="9" id="KW-1185">Reference proteome</keyword>
<evidence type="ECO:0000256" key="5">
    <source>
        <dbReference type="PIRSR" id="PIRSR602401-1"/>
    </source>
</evidence>
<keyword evidence="7" id="KW-1133">Transmembrane helix</keyword>
<gene>
    <name evidence="8" type="ORF">HHK36_027869</name>
</gene>
<comment type="similarity">
    <text evidence="1 6">Belongs to the cytochrome P450 family.</text>
</comment>
<dbReference type="PROSITE" id="PS00086">
    <property type="entry name" value="CYTOCHROME_P450"/>
    <property type="match status" value="1"/>
</dbReference>
<evidence type="ECO:0000256" key="1">
    <source>
        <dbReference type="ARBA" id="ARBA00010617"/>
    </source>
</evidence>
<keyword evidence="7" id="KW-0472">Membrane</keyword>
<dbReference type="Gene3D" id="1.10.630.10">
    <property type="entry name" value="Cytochrome P450"/>
    <property type="match status" value="1"/>
</dbReference>
<dbReference type="SUPFAM" id="SSF48264">
    <property type="entry name" value="Cytochrome P450"/>
    <property type="match status" value="1"/>
</dbReference>
<name>A0A834YFK0_TETSI</name>
<keyword evidence="4 5" id="KW-0408">Iron</keyword>
<evidence type="ECO:0000256" key="3">
    <source>
        <dbReference type="ARBA" id="ARBA00023002"/>
    </source>
</evidence>
<dbReference type="InterPro" id="IPR036396">
    <property type="entry name" value="Cyt_P450_sf"/>
</dbReference>
<protein>
    <recommendedName>
        <fullName evidence="10">Cytochrome P450</fullName>
    </recommendedName>
</protein>
<dbReference type="Pfam" id="PF00067">
    <property type="entry name" value="p450"/>
    <property type="match status" value="1"/>
</dbReference>
<comment type="caution">
    <text evidence="8">The sequence shown here is derived from an EMBL/GenBank/DDBJ whole genome shotgun (WGS) entry which is preliminary data.</text>
</comment>
<dbReference type="OMA" id="KVFTVWI"/>
<dbReference type="GO" id="GO:0016705">
    <property type="term" value="F:oxidoreductase activity, acting on paired donors, with incorporation or reduction of molecular oxygen"/>
    <property type="evidence" value="ECO:0007669"/>
    <property type="project" value="InterPro"/>
</dbReference>
<dbReference type="PRINTS" id="PR00385">
    <property type="entry name" value="P450"/>
</dbReference>
<dbReference type="Proteomes" id="UP000655225">
    <property type="component" value="Unassembled WGS sequence"/>
</dbReference>
<dbReference type="InterPro" id="IPR002401">
    <property type="entry name" value="Cyt_P450_E_grp-I"/>
</dbReference>
<feature type="binding site" description="axial binding residue" evidence="5">
    <location>
        <position position="440"/>
    </location>
    <ligand>
        <name>heme</name>
        <dbReference type="ChEBI" id="CHEBI:30413"/>
    </ligand>
    <ligandPart>
        <name>Fe</name>
        <dbReference type="ChEBI" id="CHEBI:18248"/>
    </ligandPart>
</feature>
<dbReference type="OrthoDB" id="2789670at2759"/>
<dbReference type="CDD" id="cd11073">
    <property type="entry name" value="CYP76-like"/>
    <property type="match status" value="1"/>
</dbReference>
<keyword evidence="2 5" id="KW-0479">Metal-binding</keyword>
<keyword evidence="3 6" id="KW-0560">Oxidoreductase</keyword>
<dbReference type="GO" id="GO:0020037">
    <property type="term" value="F:heme binding"/>
    <property type="evidence" value="ECO:0007669"/>
    <property type="project" value="InterPro"/>
</dbReference>
<sequence>MEFFSYIFLSFFLGISFHGLLYYTVQISRRRKLPPGPVGLPVVGSLFQIGKRPHESLTELAKTHGPLMTLQLGFVTTIVASSADMAKEILQKNDQAFSGRTVPDSVTGETDYQVSVVWIPTESRWRNIRRLCNTQIFTSQKLDALQGLRHQMMEEMVSYVKDVAGAGEAVNIGKLAFANSLNLLSNTIFSVHLADYKSETVQEFKDAVGSIMENDGKPNIADFFPWLKPFDPQGIRSHAKVAYDRIHALCNGFIDRRLQSIESGLPRSGDFLDALLDYSHENGSDFNRQVIKVLLTDLFVGGTDTSSTTIEWAMTELLRHPSIMAKARRELAEKLGDRQKVEESDIPRLPYLQAVVKETMRLHPTVPLLLPHRAETDVELLGFHVPKHTQVLVNTWAIFRDPNLWEKPTCFIPERFLESEVDFRGRDFSYIPFSAGRRICPGLPLAVRMVNLVLASLVHRFEWKLPEGMSPEKMDISDKFGVTLQKAVPLLAIPIVGDGNISLT</sequence>
<dbReference type="GO" id="GO:0004497">
    <property type="term" value="F:monooxygenase activity"/>
    <property type="evidence" value="ECO:0007669"/>
    <property type="project" value="UniProtKB-KW"/>
</dbReference>
<feature type="transmembrane region" description="Helical" evidence="7">
    <location>
        <begin position="6"/>
        <end position="25"/>
    </location>
</feature>
<evidence type="ECO:0000313" key="8">
    <source>
        <dbReference type="EMBL" id="KAF8380384.1"/>
    </source>
</evidence>
<organism evidence="8 9">
    <name type="scientific">Tetracentron sinense</name>
    <name type="common">Spur-leaf</name>
    <dbReference type="NCBI Taxonomy" id="13715"/>
    <lineage>
        <taxon>Eukaryota</taxon>
        <taxon>Viridiplantae</taxon>
        <taxon>Streptophyta</taxon>
        <taxon>Embryophyta</taxon>
        <taxon>Tracheophyta</taxon>
        <taxon>Spermatophyta</taxon>
        <taxon>Magnoliopsida</taxon>
        <taxon>Trochodendrales</taxon>
        <taxon>Trochodendraceae</taxon>
        <taxon>Tetracentron</taxon>
    </lineage>
</organism>
<keyword evidence="5 6" id="KW-0349">Heme</keyword>
<dbReference type="AlphaFoldDB" id="A0A834YFK0"/>
<dbReference type="EMBL" id="JABCRI010000021">
    <property type="protein sequence ID" value="KAF8380384.1"/>
    <property type="molecule type" value="Genomic_DNA"/>
</dbReference>
<keyword evidence="7" id="KW-0812">Transmembrane</keyword>
<keyword evidence="6" id="KW-0503">Monooxygenase</keyword>